<feature type="active site" description="Nucleophile" evidence="7">
    <location>
        <position position="298"/>
    </location>
</feature>
<keyword evidence="8" id="KW-0732">Signal</keyword>
<keyword evidence="5 7" id="KW-0573">Peptidoglycan synthesis</keyword>
<evidence type="ECO:0000256" key="3">
    <source>
        <dbReference type="ARBA" id="ARBA00022679"/>
    </source>
</evidence>
<keyword evidence="6 7" id="KW-0961">Cell wall biogenesis/degradation</keyword>
<comment type="caution">
    <text evidence="10">The sequence shown here is derived from an EMBL/GenBank/DDBJ whole genome shotgun (WGS) entry which is preliminary data.</text>
</comment>
<dbReference type="PANTHER" id="PTHR30582:SF30">
    <property type="entry name" value="BLR4375 PROTEIN"/>
    <property type="match status" value="1"/>
</dbReference>
<feature type="chain" id="PRO_5047145141" evidence="8">
    <location>
        <begin position="24"/>
        <end position="323"/>
    </location>
</feature>
<keyword evidence="11" id="KW-1185">Reference proteome</keyword>
<evidence type="ECO:0000256" key="4">
    <source>
        <dbReference type="ARBA" id="ARBA00022960"/>
    </source>
</evidence>
<gene>
    <name evidence="10" type="ORF">ACFFGH_07470</name>
</gene>
<dbReference type="InterPro" id="IPR005490">
    <property type="entry name" value="LD_TPept_cat_dom"/>
</dbReference>
<evidence type="ECO:0000256" key="7">
    <source>
        <dbReference type="PROSITE-ProRule" id="PRU01373"/>
    </source>
</evidence>
<keyword evidence="3" id="KW-0808">Transferase</keyword>
<evidence type="ECO:0000313" key="11">
    <source>
        <dbReference type="Proteomes" id="UP001589896"/>
    </source>
</evidence>
<dbReference type="Pfam" id="PF03734">
    <property type="entry name" value="YkuD"/>
    <property type="match status" value="1"/>
</dbReference>
<feature type="signal peptide" evidence="8">
    <location>
        <begin position="1"/>
        <end position="23"/>
    </location>
</feature>
<keyword evidence="4 7" id="KW-0133">Cell shape</keyword>
<dbReference type="PANTHER" id="PTHR30582">
    <property type="entry name" value="L,D-TRANSPEPTIDASE"/>
    <property type="match status" value="1"/>
</dbReference>
<dbReference type="CDD" id="cd16913">
    <property type="entry name" value="YkuD_like"/>
    <property type="match status" value="1"/>
</dbReference>
<evidence type="ECO:0000256" key="2">
    <source>
        <dbReference type="ARBA" id="ARBA00005992"/>
    </source>
</evidence>
<evidence type="ECO:0000256" key="6">
    <source>
        <dbReference type="ARBA" id="ARBA00023316"/>
    </source>
</evidence>
<dbReference type="EMBL" id="JBHLTG010000001">
    <property type="protein sequence ID" value="MFC0677680.1"/>
    <property type="molecule type" value="Genomic_DNA"/>
</dbReference>
<dbReference type="InterPro" id="IPR050979">
    <property type="entry name" value="LD-transpeptidase"/>
</dbReference>
<comment type="pathway">
    <text evidence="1 7">Cell wall biogenesis; peptidoglycan biosynthesis.</text>
</comment>
<dbReference type="InterPro" id="IPR036365">
    <property type="entry name" value="PGBD-like_sf"/>
</dbReference>
<dbReference type="InterPro" id="IPR036366">
    <property type="entry name" value="PGBDSf"/>
</dbReference>
<evidence type="ECO:0000256" key="8">
    <source>
        <dbReference type="SAM" id="SignalP"/>
    </source>
</evidence>
<dbReference type="RefSeq" id="WP_386666516.1">
    <property type="nucleotide sequence ID" value="NZ_JBHLTG010000001.1"/>
</dbReference>
<evidence type="ECO:0000256" key="1">
    <source>
        <dbReference type="ARBA" id="ARBA00004752"/>
    </source>
</evidence>
<name>A0ABV6RL29_9GAMM</name>
<dbReference type="Proteomes" id="UP001589896">
    <property type="component" value="Unassembled WGS sequence"/>
</dbReference>
<evidence type="ECO:0000256" key="5">
    <source>
        <dbReference type="ARBA" id="ARBA00022984"/>
    </source>
</evidence>
<sequence length="323" mass="34111">MNRHTALLPLALFIAGALSPVQAATPSLDIETVNQADATTDAKARASMLRLQVMLERARFSPGQIDGRDGGNTRTALAGYRESQGLGSGDSLDAKTWAALTSTGAPALVEYTVTEADVSGPFTDIPSGMMAQAKLERLGYESAKEALGEKFHANPELLSQLNPGKDITQPGATIVVPNVLDLPALPKATRVVVDDSDKTVSLFDAADKKIAQFPATTGSSHDPLPIGEWKINGVAKEPVFHYNPKLFWDSDPSHSKAKIAPGPNNPVGVVWIDLSKEHYGLHGTPAPALIGKTQSHGCIRLTNWSAMAVAQAVSPGTPAILQN</sequence>
<protein>
    <submittedName>
        <fullName evidence="10">L,D-transpeptidase family protein</fullName>
    </submittedName>
</protein>
<feature type="active site" description="Proton donor/acceptor" evidence="7">
    <location>
        <position position="282"/>
    </location>
</feature>
<dbReference type="PROSITE" id="PS52029">
    <property type="entry name" value="LD_TPASE"/>
    <property type="match status" value="1"/>
</dbReference>
<organism evidence="10 11">
    <name type="scientific">Lysobacter korlensis</name>
    <dbReference type="NCBI Taxonomy" id="553636"/>
    <lineage>
        <taxon>Bacteria</taxon>
        <taxon>Pseudomonadati</taxon>
        <taxon>Pseudomonadota</taxon>
        <taxon>Gammaproteobacteria</taxon>
        <taxon>Lysobacterales</taxon>
        <taxon>Lysobacteraceae</taxon>
        <taxon>Lysobacter</taxon>
    </lineage>
</organism>
<comment type="similarity">
    <text evidence="2">Belongs to the YkuD family.</text>
</comment>
<dbReference type="SUPFAM" id="SSF141523">
    <property type="entry name" value="L,D-transpeptidase catalytic domain-like"/>
    <property type="match status" value="1"/>
</dbReference>
<dbReference type="Gene3D" id="1.10.101.10">
    <property type="entry name" value="PGBD-like superfamily/PGBD"/>
    <property type="match status" value="1"/>
</dbReference>
<evidence type="ECO:0000313" key="10">
    <source>
        <dbReference type="EMBL" id="MFC0677680.1"/>
    </source>
</evidence>
<dbReference type="SUPFAM" id="SSF47090">
    <property type="entry name" value="PGBD-like"/>
    <property type="match status" value="1"/>
</dbReference>
<feature type="domain" description="L,D-TPase catalytic" evidence="9">
    <location>
        <begin position="189"/>
        <end position="322"/>
    </location>
</feature>
<reference evidence="10 11" key="1">
    <citation type="submission" date="2024-09" db="EMBL/GenBank/DDBJ databases">
        <authorList>
            <person name="Sun Q."/>
            <person name="Mori K."/>
        </authorList>
    </citation>
    <scope>NUCLEOTIDE SEQUENCE [LARGE SCALE GENOMIC DNA]</scope>
    <source>
        <strain evidence="10 11">KCTC 23076</strain>
    </source>
</reference>
<accession>A0ABV6RL29</accession>
<proteinExistence type="inferred from homology"/>
<evidence type="ECO:0000259" key="9">
    <source>
        <dbReference type="PROSITE" id="PS52029"/>
    </source>
</evidence>
<dbReference type="Gene3D" id="2.40.440.10">
    <property type="entry name" value="L,D-transpeptidase catalytic domain-like"/>
    <property type="match status" value="1"/>
</dbReference>
<dbReference type="InterPro" id="IPR038063">
    <property type="entry name" value="Transpep_catalytic_dom"/>
</dbReference>